<feature type="region of interest" description="Disordered" evidence="1">
    <location>
        <begin position="68"/>
        <end position="88"/>
    </location>
</feature>
<organism evidence="3 4">
    <name type="scientific">Sphingomonas citri</name>
    <dbReference type="NCBI Taxonomy" id="2862499"/>
    <lineage>
        <taxon>Bacteria</taxon>
        <taxon>Pseudomonadati</taxon>
        <taxon>Pseudomonadota</taxon>
        <taxon>Alphaproteobacteria</taxon>
        <taxon>Sphingomonadales</taxon>
        <taxon>Sphingomonadaceae</taxon>
        <taxon>Sphingomonas</taxon>
    </lineage>
</organism>
<dbReference type="InterPro" id="IPR027444">
    <property type="entry name" value="H-NS_C_dom"/>
</dbReference>
<sequence>MSDDDSVPQKGDYMSDLQSMDTDALNAMRSEIEAELKRREAKERAEARKKIVDLANLHGIDLSSITGASKARYRNPDAPSETWTGKGRKPKWVADHLAAGKSLADLEL</sequence>
<dbReference type="SUPFAM" id="SSF81273">
    <property type="entry name" value="H-NS histone-like proteins"/>
    <property type="match status" value="1"/>
</dbReference>
<dbReference type="RefSeq" id="WP_219750717.1">
    <property type="nucleotide sequence ID" value="NZ_JAHXZN010000016.1"/>
</dbReference>
<dbReference type="InterPro" id="IPR037150">
    <property type="entry name" value="H-NS_C_dom_sf"/>
</dbReference>
<name>A0ABS7BUB7_9SPHN</name>
<evidence type="ECO:0000313" key="4">
    <source>
        <dbReference type="Proteomes" id="UP000759103"/>
    </source>
</evidence>
<evidence type="ECO:0000313" key="3">
    <source>
        <dbReference type="EMBL" id="MBW6533193.1"/>
    </source>
</evidence>
<dbReference type="EMBL" id="JAHXZN010000016">
    <property type="protein sequence ID" value="MBW6533193.1"/>
    <property type="molecule type" value="Genomic_DNA"/>
</dbReference>
<feature type="domain" description="DNA-binding protein H-NS-like C-terminal" evidence="2">
    <location>
        <begin position="63"/>
        <end position="108"/>
    </location>
</feature>
<dbReference type="Proteomes" id="UP000759103">
    <property type="component" value="Unassembled WGS sequence"/>
</dbReference>
<evidence type="ECO:0000259" key="2">
    <source>
        <dbReference type="SMART" id="SM00528"/>
    </source>
</evidence>
<comment type="caution">
    <text evidence="3">The sequence shown here is derived from an EMBL/GenBank/DDBJ whole genome shotgun (WGS) entry which is preliminary data.</text>
</comment>
<proteinExistence type="predicted"/>
<dbReference type="Pfam" id="PF00816">
    <property type="entry name" value="Histone_HNS"/>
    <property type="match status" value="1"/>
</dbReference>
<accession>A0ABS7BUB7</accession>
<reference evidence="3 4" key="1">
    <citation type="submission" date="2021-07" db="EMBL/GenBank/DDBJ databases">
        <title>Sphingomonas sp.</title>
        <authorList>
            <person name="Feng G."/>
            <person name="Li J."/>
            <person name="Pan M."/>
        </authorList>
    </citation>
    <scope>NUCLEOTIDE SEQUENCE [LARGE SCALE GENOMIC DNA]</scope>
    <source>
        <strain evidence="3 4">RRHST34</strain>
    </source>
</reference>
<protein>
    <submittedName>
        <fullName evidence="3">H-NS histone family protein</fullName>
    </submittedName>
</protein>
<keyword evidence="4" id="KW-1185">Reference proteome</keyword>
<dbReference type="Gene3D" id="4.10.430.10">
    <property type="entry name" value="Histone-like protein H-NS, C-terminal domain"/>
    <property type="match status" value="1"/>
</dbReference>
<feature type="region of interest" description="Disordered" evidence="1">
    <location>
        <begin position="1"/>
        <end position="25"/>
    </location>
</feature>
<evidence type="ECO:0000256" key="1">
    <source>
        <dbReference type="SAM" id="MobiDB-lite"/>
    </source>
</evidence>
<gene>
    <name evidence="3" type="ORF">KZ820_20825</name>
</gene>
<dbReference type="SMART" id="SM00528">
    <property type="entry name" value="HNS"/>
    <property type="match status" value="1"/>
</dbReference>